<dbReference type="Proteomes" id="UP000183585">
    <property type="component" value="Unassembled WGS sequence"/>
</dbReference>
<name>A0A1C4Z8H4_9ACTN</name>
<reference evidence="2" key="1">
    <citation type="submission" date="2016-06" db="EMBL/GenBank/DDBJ databases">
        <authorList>
            <person name="Varghese N."/>
            <person name="Submissions Spin"/>
        </authorList>
    </citation>
    <scope>NUCLEOTIDE SEQUENCE [LARGE SCALE GENOMIC DNA]</scope>
    <source>
        <strain evidence="2">DSM 43168</strain>
    </source>
</reference>
<gene>
    <name evidence="1" type="ORF">GA0070563_107366</name>
</gene>
<dbReference type="AlphaFoldDB" id="A0A1C4Z8H4"/>
<protein>
    <submittedName>
        <fullName evidence="1">Uncharacterized protein</fullName>
    </submittedName>
</protein>
<dbReference type="RefSeq" id="WP_141723834.1">
    <property type="nucleotide sequence ID" value="NZ_FMCT01000007.1"/>
</dbReference>
<accession>A0A1C4Z8H4</accession>
<evidence type="ECO:0000313" key="1">
    <source>
        <dbReference type="EMBL" id="SCF29239.1"/>
    </source>
</evidence>
<sequence>MGSGRPINGVPRRVDRRCVGRCLRSMSLFAEGAAAMALALGREDAVSYAYALSAMLRCAAELVDETSRP</sequence>
<evidence type="ECO:0000313" key="2">
    <source>
        <dbReference type="Proteomes" id="UP000183585"/>
    </source>
</evidence>
<dbReference type="EMBL" id="FMCT01000007">
    <property type="protein sequence ID" value="SCF29239.1"/>
    <property type="molecule type" value="Genomic_DNA"/>
</dbReference>
<organism evidence="1 2">
    <name type="scientific">Micromonospora carbonacea</name>
    <dbReference type="NCBI Taxonomy" id="47853"/>
    <lineage>
        <taxon>Bacteria</taxon>
        <taxon>Bacillati</taxon>
        <taxon>Actinomycetota</taxon>
        <taxon>Actinomycetes</taxon>
        <taxon>Micromonosporales</taxon>
        <taxon>Micromonosporaceae</taxon>
        <taxon>Micromonospora</taxon>
    </lineage>
</organism>
<proteinExistence type="predicted"/>
<keyword evidence="2" id="KW-1185">Reference proteome</keyword>